<dbReference type="Proteomes" id="UP000016936">
    <property type="component" value="Unassembled WGS sequence"/>
</dbReference>
<dbReference type="AlphaFoldDB" id="M2TP05"/>
<sequence>MFRLAEEAGQMSEVAAQIGLPYFMRVLVWSALKMLNIGTLVVGGKRIPRLALKTMMSLKLVEDAERMLE</sequence>
<evidence type="ECO:0000313" key="1">
    <source>
        <dbReference type="EMBL" id="EMD88269.1"/>
    </source>
</evidence>
<reference evidence="2" key="2">
    <citation type="journal article" date="2013" name="PLoS Genet.">
        <title>Comparative genome structure, secondary metabolite, and effector coding capacity across Cochliobolus pathogens.</title>
        <authorList>
            <person name="Condon B.J."/>
            <person name="Leng Y."/>
            <person name="Wu D."/>
            <person name="Bushley K.E."/>
            <person name="Ohm R.A."/>
            <person name="Otillar R."/>
            <person name="Martin J."/>
            <person name="Schackwitz W."/>
            <person name="Grimwood J."/>
            <person name="MohdZainudin N."/>
            <person name="Xue C."/>
            <person name="Wang R."/>
            <person name="Manning V.A."/>
            <person name="Dhillon B."/>
            <person name="Tu Z.J."/>
            <person name="Steffenson B.J."/>
            <person name="Salamov A."/>
            <person name="Sun H."/>
            <person name="Lowry S."/>
            <person name="LaButti K."/>
            <person name="Han J."/>
            <person name="Copeland A."/>
            <person name="Lindquist E."/>
            <person name="Barry K."/>
            <person name="Schmutz J."/>
            <person name="Baker S.E."/>
            <person name="Ciuffetti L.M."/>
            <person name="Grigoriev I.V."/>
            <person name="Zhong S."/>
            <person name="Turgeon B.G."/>
        </authorList>
    </citation>
    <scope>NUCLEOTIDE SEQUENCE [LARGE SCALE GENOMIC DNA]</scope>
    <source>
        <strain evidence="2">C5 / ATCC 48332 / race O</strain>
    </source>
</reference>
<dbReference type="HOGENOM" id="CLU_2775759_0_0_1"/>
<gene>
    <name evidence="1" type="ORF">COCHEDRAFT_1023408</name>
</gene>
<accession>M2TP05</accession>
<dbReference type="EMBL" id="KB445581">
    <property type="protein sequence ID" value="EMD88269.1"/>
    <property type="molecule type" value="Genomic_DNA"/>
</dbReference>
<organism evidence="1 2">
    <name type="scientific">Cochliobolus heterostrophus (strain C5 / ATCC 48332 / race O)</name>
    <name type="common">Southern corn leaf blight fungus</name>
    <name type="synonym">Bipolaris maydis</name>
    <dbReference type="NCBI Taxonomy" id="701091"/>
    <lineage>
        <taxon>Eukaryota</taxon>
        <taxon>Fungi</taxon>
        <taxon>Dikarya</taxon>
        <taxon>Ascomycota</taxon>
        <taxon>Pezizomycotina</taxon>
        <taxon>Dothideomycetes</taxon>
        <taxon>Pleosporomycetidae</taxon>
        <taxon>Pleosporales</taxon>
        <taxon>Pleosporineae</taxon>
        <taxon>Pleosporaceae</taxon>
        <taxon>Bipolaris</taxon>
    </lineage>
</organism>
<proteinExistence type="predicted"/>
<keyword evidence="2" id="KW-1185">Reference proteome</keyword>
<protein>
    <submittedName>
        <fullName evidence="1">Uncharacterized protein</fullName>
    </submittedName>
</protein>
<name>M2TP05_COCH5</name>
<reference evidence="1 2" key="1">
    <citation type="journal article" date="2012" name="PLoS Pathog.">
        <title>Diverse lifestyles and strategies of plant pathogenesis encoded in the genomes of eighteen Dothideomycetes fungi.</title>
        <authorList>
            <person name="Ohm R.A."/>
            <person name="Feau N."/>
            <person name="Henrissat B."/>
            <person name="Schoch C.L."/>
            <person name="Horwitz B.A."/>
            <person name="Barry K.W."/>
            <person name="Condon B.J."/>
            <person name="Copeland A.C."/>
            <person name="Dhillon B."/>
            <person name="Glaser F."/>
            <person name="Hesse C.N."/>
            <person name="Kosti I."/>
            <person name="LaButti K."/>
            <person name="Lindquist E.A."/>
            <person name="Lucas S."/>
            <person name="Salamov A.A."/>
            <person name="Bradshaw R.E."/>
            <person name="Ciuffetti L."/>
            <person name="Hamelin R.C."/>
            <person name="Kema G.H.J."/>
            <person name="Lawrence C."/>
            <person name="Scott J.A."/>
            <person name="Spatafora J.W."/>
            <person name="Turgeon B.G."/>
            <person name="de Wit P.J.G.M."/>
            <person name="Zhong S."/>
            <person name="Goodwin S.B."/>
            <person name="Grigoriev I.V."/>
        </authorList>
    </citation>
    <scope>NUCLEOTIDE SEQUENCE [LARGE SCALE GENOMIC DNA]</scope>
    <source>
        <strain evidence="2">C5 / ATCC 48332 / race O</strain>
    </source>
</reference>
<evidence type="ECO:0000313" key="2">
    <source>
        <dbReference type="Proteomes" id="UP000016936"/>
    </source>
</evidence>